<dbReference type="InterPro" id="IPR019734">
    <property type="entry name" value="TPR_rpt"/>
</dbReference>
<dbReference type="GO" id="GO:0006355">
    <property type="term" value="P:regulation of DNA-templated transcription"/>
    <property type="evidence" value="ECO:0007669"/>
    <property type="project" value="InterPro"/>
</dbReference>
<dbReference type="Gene3D" id="3.40.50.300">
    <property type="entry name" value="P-loop containing nucleotide triphosphate hydrolases"/>
    <property type="match status" value="1"/>
</dbReference>
<proteinExistence type="predicted"/>
<dbReference type="InterPro" id="IPR027417">
    <property type="entry name" value="P-loop_NTPase"/>
</dbReference>
<dbReference type="PANTHER" id="PTHR35807:SF2">
    <property type="entry name" value="TRANSCRIPTIONAL ACTIVATOR DOMAIN"/>
    <property type="match status" value="1"/>
</dbReference>
<dbReference type="SUPFAM" id="SSF46894">
    <property type="entry name" value="C-terminal effector domain of the bipartite response regulators"/>
    <property type="match status" value="1"/>
</dbReference>
<organism evidence="4 5">
    <name type="scientific">Rossellomorea vietnamensis</name>
    <dbReference type="NCBI Taxonomy" id="218284"/>
    <lineage>
        <taxon>Bacteria</taxon>
        <taxon>Bacillati</taxon>
        <taxon>Bacillota</taxon>
        <taxon>Bacilli</taxon>
        <taxon>Bacillales</taxon>
        <taxon>Bacillaceae</taxon>
        <taxon>Rossellomorea</taxon>
    </lineage>
</organism>
<protein>
    <submittedName>
        <fullName evidence="4">Transcriptional regulator</fullName>
    </submittedName>
</protein>
<dbReference type="SUPFAM" id="SSF48452">
    <property type="entry name" value="TPR-like"/>
    <property type="match status" value="4"/>
</dbReference>
<dbReference type="Gene3D" id="1.10.10.10">
    <property type="entry name" value="Winged helix-like DNA-binding domain superfamily/Winged helix DNA-binding domain"/>
    <property type="match status" value="1"/>
</dbReference>
<dbReference type="Pfam" id="PF25873">
    <property type="entry name" value="WHD_MalT"/>
    <property type="match status" value="1"/>
</dbReference>
<reference evidence="4 5" key="1">
    <citation type="submission" date="2019-08" db="EMBL/GenBank/DDBJ databases">
        <title>Bacillus genomes from the desert of Cuatro Cienegas, Coahuila.</title>
        <authorList>
            <person name="Olmedo-Alvarez G."/>
        </authorList>
    </citation>
    <scope>NUCLEOTIDE SEQUENCE [LARGE SCALE GENOMIC DNA]</scope>
    <source>
        <strain evidence="4 5">CH40_1T</strain>
    </source>
</reference>
<dbReference type="SMART" id="SM00028">
    <property type="entry name" value="TPR"/>
    <property type="match status" value="6"/>
</dbReference>
<gene>
    <name evidence="4" type="ORF">FZC79_14125</name>
</gene>
<dbReference type="InterPro" id="IPR016032">
    <property type="entry name" value="Sig_transdc_resp-reg_C-effctor"/>
</dbReference>
<dbReference type="Proteomes" id="UP000323317">
    <property type="component" value="Unassembled WGS sequence"/>
</dbReference>
<evidence type="ECO:0000256" key="1">
    <source>
        <dbReference type="ARBA" id="ARBA00023015"/>
    </source>
</evidence>
<dbReference type="AlphaFoldDB" id="A0A5D4KB48"/>
<feature type="domain" description="Bacterial transcriptional activator" evidence="3">
    <location>
        <begin position="940"/>
        <end position="1082"/>
    </location>
</feature>
<dbReference type="SUPFAM" id="SSF52540">
    <property type="entry name" value="P-loop containing nucleoside triphosphate hydrolases"/>
    <property type="match status" value="1"/>
</dbReference>
<sequence length="1090" mass="126193">MHFLNEITIEKGGKEMGVIPVIQSQLMPPPVKESFMRRANLHKKLASIPHYPLTILHARAGYGKSTALTLFAHDIKVNSCWYSISPNDDDIIPFLTKFVHAVKAKYPGFGAAILTELQKLHNHISDEQLWSLISMVVNETIGLQTPVVIILDDYHHVQKSMVIEKWMKHFLEYIPSNLHVVISSRSKPSWGLLTSLKVKGELLEITQEDLMLSSGEIEHLLEDSYEITIESQDLERIHHLTEGWAIAVHMLAGSFRNGNFSGSFLENRSETLQDLFDFLALEVLSKQPFGHQEFLLKTSILDELSPLVCDALLDTVDSDSVLMKLSQQNVFIQEIDGRKYRYHALFKEFLQNQLKMKNAEEHARLNRRAARYFEKENIENAVYHYLEVAEYERAAHVISQSGKDLLQKGKLQTLLDYLKPIPEVLKNDFPILWFYQGEISRLRSSYEWAESCYKRAIEIGETIRDHYLMSISLEGVARIYLDTIQPDKAERVLQRAISLRERSDGSKEEMAELYHLLSENLLNSGQAVKAEKWYERAEALNLPLEEGNLKARIYLRTGRLNKARDLLFKKKNSTKDTGIVHLSQSHRETEILLSIIEAFRGRAEESKKYAEQGMKLGMDIQSPFVEACGWMRMGHAVQLIERYESYLAEKCYNTALDIMDTIDVPRGKAEPYMGLCILLGTQGQYEKAIEAGQKGLYETERVKDVWLSTLIQLCMGIAGIYCEKYESAYQVLVEVRSQFEECGDRYGMMLTSFWKAYAAYETGKEEVFTQEMKQFLTEMQAGDYQYFLKRRTTFGPADIQNFVPLLVKAQKHNIHSPSISELGMGSMDNHPGYTLKVSALGKFRIHLGNRVVSESDWQRGKAKELFEFFITNKNKLVGREEIFREIWPEQDEDAASRSFKVSLNSLLKTIEPHRKAREESYFIRRNGAFYGINPDAVFQLDTVLFEEWVTEGLTEKDPFQAKELLERGLKLYEGDYLPDHRFADWCLTERERLQVLFLRAAEMLAQVSVRLSDFETCIHWCERILMEEDTWEEAYRLLMFCYYQKNNRPQAIKWYGKCKKVLNAELGVEPMEPTKEMYRMITQAADLEIW</sequence>
<dbReference type="InterPro" id="IPR011990">
    <property type="entry name" value="TPR-like_helical_dom_sf"/>
</dbReference>
<dbReference type="InterPro" id="IPR051677">
    <property type="entry name" value="AfsR-DnrI-RedD_regulator"/>
</dbReference>
<dbReference type="PANTHER" id="PTHR35807">
    <property type="entry name" value="TRANSCRIPTIONAL REGULATOR REDD-RELATED"/>
    <property type="match status" value="1"/>
</dbReference>
<dbReference type="Pfam" id="PF03704">
    <property type="entry name" value="BTAD"/>
    <property type="match status" value="1"/>
</dbReference>
<dbReference type="InterPro" id="IPR059106">
    <property type="entry name" value="WHD_MalT"/>
</dbReference>
<evidence type="ECO:0000313" key="5">
    <source>
        <dbReference type="Proteomes" id="UP000323317"/>
    </source>
</evidence>
<dbReference type="Gene3D" id="1.25.40.10">
    <property type="entry name" value="Tetratricopeptide repeat domain"/>
    <property type="match status" value="3"/>
</dbReference>
<dbReference type="SMART" id="SM01043">
    <property type="entry name" value="BTAD"/>
    <property type="match status" value="1"/>
</dbReference>
<evidence type="ECO:0000259" key="3">
    <source>
        <dbReference type="SMART" id="SM01043"/>
    </source>
</evidence>
<dbReference type="GO" id="GO:0003677">
    <property type="term" value="F:DNA binding"/>
    <property type="evidence" value="ECO:0007669"/>
    <property type="project" value="InterPro"/>
</dbReference>
<dbReference type="InterPro" id="IPR036388">
    <property type="entry name" value="WH-like_DNA-bd_sf"/>
</dbReference>
<keyword evidence="1" id="KW-0805">Transcription regulation</keyword>
<evidence type="ECO:0000313" key="4">
    <source>
        <dbReference type="EMBL" id="TYR74607.1"/>
    </source>
</evidence>
<comment type="caution">
    <text evidence="4">The sequence shown here is derived from an EMBL/GenBank/DDBJ whole genome shotgun (WGS) entry which is preliminary data.</text>
</comment>
<dbReference type="EMBL" id="VTEH01000011">
    <property type="protein sequence ID" value="TYR74607.1"/>
    <property type="molecule type" value="Genomic_DNA"/>
</dbReference>
<name>A0A5D4KB48_9BACI</name>
<keyword evidence="2" id="KW-0804">Transcription</keyword>
<evidence type="ECO:0000256" key="2">
    <source>
        <dbReference type="ARBA" id="ARBA00023163"/>
    </source>
</evidence>
<accession>A0A5D4KB48</accession>
<dbReference type="InterPro" id="IPR005158">
    <property type="entry name" value="BTAD"/>
</dbReference>